<dbReference type="GO" id="GO:0003824">
    <property type="term" value="F:catalytic activity"/>
    <property type="evidence" value="ECO:0007669"/>
    <property type="project" value="InterPro"/>
</dbReference>
<dbReference type="SUPFAM" id="SSF53167">
    <property type="entry name" value="Purine and uridine phosphorylases"/>
    <property type="match status" value="1"/>
</dbReference>
<evidence type="ECO:0000256" key="1">
    <source>
        <dbReference type="SAM" id="MobiDB-lite"/>
    </source>
</evidence>
<dbReference type="GeneID" id="66983497"/>
<dbReference type="Proteomes" id="UP000637239">
    <property type="component" value="Chromosome 5"/>
</dbReference>
<dbReference type="PANTHER" id="PTHR46082">
    <property type="entry name" value="ATP/GTP-BINDING PROTEIN-RELATED"/>
    <property type="match status" value="1"/>
</dbReference>
<gene>
    <name evidence="2" type="ORF">ACHE_50337A</name>
</gene>
<evidence type="ECO:0008006" key="4">
    <source>
        <dbReference type="Google" id="ProtNLM"/>
    </source>
</evidence>
<evidence type="ECO:0000313" key="2">
    <source>
        <dbReference type="EMBL" id="BCR89139.1"/>
    </source>
</evidence>
<dbReference type="GO" id="GO:0009116">
    <property type="term" value="P:nucleoside metabolic process"/>
    <property type="evidence" value="ECO:0007669"/>
    <property type="project" value="InterPro"/>
</dbReference>
<proteinExistence type="predicted"/>
<name>A0A7R7VS67_ASPCH</name>
<organism evidence="2 3">
    <name type="scientific">Aspergillus chevalieri</name>
    <name type="common">Eurotium chevalieri</name>
    <dbReference type="NCBI Taxonomy" id="182096"/>
    <lineage>
        <taxon>Eukaryota</taxon>
        <taxon>Fungi</taxon>
        <taxon>Dikarya</taxon>
        <taxon>Ascomycota</taxon>
        <taxon>Pezizomycotina</taxon>
        <taxon>Eurotiomycetes</taxon>
        <taxon>Eurotiomycetidae</taxon>
        <taxon>Eurotiales</taxon>
        <taxon>Aspergillaceae</taxon>
        <taxon>Aspergillus</taxon>
        <taxon>Aspergillus subgen. Aspergillus</taxon>
    </lineage>
</organism>
<evidence type="ECO:0000313" key="3">
    <source>
        <dbReference type="Proteomes" id="UP000637239"/>
    </source>
</evidence>
<dbReference type="KEGG" id="ache:ACHE_50337A"/>
<dbReference type="AlphaFoldDB" id="A0A7R7VS67"/>
<reference evidence="2" key="1">
    <citation type="submission" date="2021-01" db="EMBL/GenBank/DDBJ databases">
        <authorList>
            <consortium name="Aspergillus chevalieri M1 genome sequencing consortium"/>
            <person name="Kazuki M."/>
            <person name="Futagami T."/>
        </authorList>
    </citation>
    <scope>NUCLEOTIDE SEQUENCE</scope>
    <source>
        <strain evidence="2">M1</strain>
    </source>
</reference>
<protein>
    <recommendedName>
        <fullName evidence="4">Nucleoside phosphorylase domain-containing protein</fullName>
    </recommendedName>
</protein>
<sequence>MPDNIRKCATTPDSSADESSTSRKKLAHEEYTVGWICPLEVELLAALEMLDEEHESLPQQRSDKNVYHLGNIAGNNVVIAGLWIPGNNPAAVVVTRMRMTFPNIRFGLLVGTGGGVPVKTEYGKIRLDDWWSANRPV</sequence>
<dbReference type="RefSeq" id="XP_043137661.1">
    <property type="nucleotide sequence ID" value="XM_043280043.1"/>
</dbReference>
<feature type="region of interest" description="Disordered" evidence="1">
    <location>
        <begin position="1"/>
        <end position="23"/>
    </location>
</feature>
<dbReference type="InterPro" id="IPR053137">
    <property type="entry name" value="NLR-like"/>
</dbReference>
<dbReference type="EMBL" id="AP024420">
    <property type="protein sequence ID" value="BCR89139.1"/>
    <property type="molecule type" value="Genomic_DNA"/>
</dbReference>
<dbReference type="InterPro" id="IPR035994">
    <property type="entry name" value="Nucleoside_phosphorylase_sf"/>
</dbReference>
<dbReference type="Gene3D" id="3.40.50.1580">
    <property type="entry name" value="Nucleoside phosphorylase domain"/>
    <property type="match status" value="1"/>
</dbReference>
<dbReference type="PANTHER" id="PTHR46082:SF11">
    <property type="entry name" value="AAA+ ATPASE DOMAIN-CONTAINING PROTEIN-RELATED"/>
    <property type="match status" value="1"/>
</dbReference>
<keyword evidence="3" id="KW-1185">Reference proteome</keyword>
<reference evidence="2" key="2">
    <citation type="submission" date="2021-02" db="EMBL/GenBank/DDBJ databases">
        <title>Aspergillus chevalieri M1 genome sequence.</title>
        <authorList>
            <person name="Kadooka C."/>
            <person name="Mori K."/>
            <person name="Futagami T."/>
        </authorList>
    </citation>
    <scope>NUCLEOTIDE SEQUENCE</scope>
    <source>
        <strain evidence="2">M1</strain>
    </source>
</reference>
<accession>A0A7R7VS67</accession>